<proteinExistence type="predicted"/>
<dbReference type="EMBL" id="GL888571">
    <property type="protein sequence ID" value="EGI59416.1"/>
    <property type="molecule type" value="Genomic_DNA"/>
</dbReference>
<evidence type="ECO:0000256" key="6">
    <source>
        <dbReference type="ARBA" id="ARBA00023163"/>
    </source>
</evidence>
<gene>
    <name evidence="10" type="ORF">G5I_12429</name>
</gene>
<organism evidence="11">
    <name type="scientific">Acromyrmex echinatior</name>
    <name type="common">Panamanian leafcutter ant</name>
    <name type="synonym">Acromyrmex octospinosus echinatior</name>
    <dbReference type="NCBI Taxonomy" id="103372"/>
    <lineage>
        <taxon>Eukaryota</taxon>
        <taxon>Metazoa</taxon>
        <taxon>Ecdysozoa</taxon>
        <taxon>Arthropoda</taxon>
        <taxon>Hexapoda</taxon>
        <taxon>Insecta</taxon>
        <taxon>Pterygota</taxon>
        <taxon>Neoptera</taxon>
        <taxon>Endopterygota</taxon>
        <taxon>Hymenoptera</taxon>
        <taxon>Apocrita</taxon>
        <taxon>Aculeata</taxon>
        <taxon>Formicoidea</taxon>
        <taxon>Formicidae</taxon>
        <taxon>Myrmicinae</taxon>
        <taxon>Acromyrmex</taxon>
    </lineage>
</organism>
<sequence length="392" mass="43010">MDLSLDSGRDRRPTRYMVPARYGRNNLIVSDPGPSTSTRGAAMPRNKSRQAGKRPWRVALTPKEKIDAINRVHNGESKAAVARDIGVPESTFRGWCKAKDKILSQANNLKTSAATLPGTSLAGFEHVLTSSSDNSNNRAVGDSSSRSTLTTQATMLGLPSTSGVTERAEEFKAGPAYKRLKYENNSAGITMANNMSTSIRAPIVSHTMYNNMAPSDAKATALATLLNSIVKSDNQRHAMANMVANTVVDMSFTTNMLEQHQQQLQQQTNNTLLNRNKRKHSASGIASTMDVPKPSMRIQNDQLPNIEKSFGSVSQNYEITIPSTSSSDPVIPQSKPIRNVKKPLKKRRTFDAVNNNNIDDDMDNETARKNPDTMVPPGCNETVEYCTKLLVW</sequence>
<keyword evidence="3" id="KW-0597">Phosphoprotein</keyword>
<keyword evidence="5 7" id="KW-0238">DNA-binding</keyword>
<dbReference type="InterPro" id="IPR007889">
    <property type="entry name" value="HTH_Psq"/>
</dbReference>
<dbReference type="Pfam" id="PF04218">
    <property type="entry name" value="CENP-B_N"/>
    <property type="match status" value="1"/>
</dbReference>
<dbReference type="InterPro" id="IPR036388">
    <property type="entry name" value="WH-like_DNA-bd_sf"/>
</dbReference>
<feature type="region of interest" description="Disordered" evidence="8">
    <location>
        <begin position="129"/>
        <end position="150"/>
    </location>
</feature>
<dbReference type="PANTHER" id="PTHR33215">
    <property type="entry name" value="PROTEIN DISTAL ANTENNA"/>
    <property type="match status" value="1"/>
</dbReference>
<dbReference type="PROSITE" id="PS50960">
    <property type="entry name" value="HTH_PSQ"/>
    <property type="match status" value="1"/>
</dbReference>
<evidence type="ECO:0000313" key="10">
    <source>
        <dbReference type="EMBL" id="EGI59416.1"/>
    </source>
</evidence>
<keyword evidence="7" id="KW-0539">Nucleus</keyword>
<dbReference type="InterPro" id="IPR009057">
    <property type="entry name" value="Homeodomain-like_sf"/>
</dbReference>
<dbReference type="InParanoid" id="F4X2A7"/>
<dbReference type="Gene3D" id="1.10.10.10">
    <property type="entry name" value="Winged helix-like DNA-binding domain superfamily/Winged helix DNA-binding domain"/>
    <property type="match status" value="1"/>
</dbReference>
<keyword evidence="2" id="KW-0217">Developmental protein</keyword>
<dbReference type="PANTHER" id="PTHR33215:SF13">
    <property type="entry name" value="PROTEIN DISTAL ANTENNA"/>
    <property type="match status" value="1"/>
</dbReference>
<evidence type="ECO:0000256" key="7">
    <source>
        <dbReference type="PROSITE-ProRule" id="PRU00320"/>
    </source>
</evidence>
<evidence type="ECO:0000313" key="11">
    <source>
        <dbReference type="Proteomes" id="UP000007755"/>
    </source>
</evidence>
<dbReference type="SUPFAM" id="SSF46689">
    <property type="entry name" value="Homeodomain-like"/>
    <property type="match status" value="1"/>
</dbReference>
<comment type="subcellular location">
    <subcellularLocation>
        <location evidence="1 7">Nucleus</location>
    </subcellularLocation>
</comment>
<evidence type="ECO:0000256" key="3">
    <source>
        <dbReference type="ARBA" id="ARBA00022553"/>
    </source>
</evidence>
<evidence type="ECO:0000256" key="2">
    <source>
        <dbReference type="ARBA" id="ARBA00022473"/>
    </source>
</evidence>
<feature type="region of interest" description="Disordered" evidence="8">
    <location>
        <begin position="354"/>
        <end position="375"/>
    </location>
</feature>
<evidence type="ECO:0000259" key="9">
    <source>
        <dbReference type="PROSITE" id="PS50960"/>
    </source>
</evidence>
<dbReference type="OrthoDB" id="6624814at2759"/>
<feature type="region of interest" description="Disordered" evidence="8">
    <location>
        <begin position="276"/>
        <end position="297"/>
    </location>
</feature>
<evidence type="ECO:0000256" key="5">
    <source>
        <dbReference type="ARBA" id="ARBA00023125"/>
    </source>
</evidence>
<name>F4X2A7_ACREC</name>
<accession>F4X2A7</accession>
<keyword evidence="11" id="KW-1185">Reference proteome</keyword>
<dbReference type="InterPro" id="IPR051839">
    <property type="entry name" value="RD_transcriptional_regulator"/>
</dbReference>
<dbReference type="GO" id="GO:0005634">
    <property type="term" value="C:nucleus"/>
    <property type="evidence" value="ECO:0007669"/>
    <property type="project" value="UniProtKB-SubCell"/>
</dbReference>
<dbReference type="Proteomes" id="UP000007755">
    <property type="component" value="Unassembled WGS sequence"/>
</dbReference>
<feature type="domain" description="HTH psq-type" evidence="9">
    <location>
        <begin position="51"/>
        <end position="102"/>
    </location>
</feature>
<feature type="region of interest" description="Disordered" evidence="8">
    <location>
        <begin position="30"/>
        <end position="54"/>
    </location>
</feature>
<keyword evidence="4" id="KW-0805">Transcription regulation</keyword>
<protein>
    <submittedName>
        <fullName evidence="10">Protein distal antenna</fullName>
    </submittedName>
</protein>
<evidence type="ECO:0000256" key="8">
    <source>
        <dbReference type="SAM" id="MobiDB-lite"/>
    </source>
</evidence>
<reference evidence="10" key="1">
    <citation type="submission" date="2011-02" db="EMBL/GenBank/DDBJ databases">
        <title>The genome of the leaf-cutting ant Acromyrmex echinatior suggests key adaptations to social evolution and fungus farming.</title>
        <authorList>
            <person name="Nygaard S."/>
            <person name="Zhang G."/>
        </authorList>
    </citation>
    <scope>NUCLEOTIDE SEQUENCE</scope>
</reference>
<dbReference type="AlphaFoldDB" id="F4X2A7"/>
<keyword evidence="6" id="KW-0804">Transcription</keyword>
<evidence type="ECO:0000256" key="1">
    <source>
        <dbReference type="ARBA" id="ARBA00004123"/>
    </source>
</evidence>
<dbReference type="GO" id="GO:0003677">
    <property type="term" value="F:DNA binding"/>
    <property type="evidence" value="ECO:0007669"/>
    <property type="project" value="UniProtKB-UniRule"/>
</dbReference>
<feature type="DNA-binding region" description="H-T-H motif" evidence="7">
    <location>
        <begin position="78"/>
        <end position="98"/>
    </location>
</feature>
<evidence type="ECO:0000256" key="4">
    <source>
        <dbReference type="ARBA" id="ARBA00023015"/>
    </source>
</evidence>